<keyword evidence="2" id="KW-1185">Reference proteome</keyword>
<sequence>MIPDMASRFHERGLVSWAGPGRGRRPYHDNTVLSIMKHLAGGLNNENFRNTLAWQTWSPITLRHPAGLHSPACVATRRASSTSRNSPLPIQVIPFVASSVLDEDACSMNANMDSTITGPPSNVTVGTKIK</sequence>
<accession>A0A5B7GX04</accession>
<reference evidence="1" key="1">
    <citation type="submission" date="2019-05" db="EMBL/GenBank/DDBJ databases">
        <title>Another draft genome of Portunus trituberculatus and its Hox gene families provides insights of decapod evolution.</title>
        <authorList>
            <person name="Jeong J.-H."/>
            <person name="Song I."/>
            <person name="Kim S."/>
            <person name="Choi T."/>
            <person name="Kim D."/>
            <person name="Ryu S."/>
            <person name="Kim W."/>
        </authorList>
    </citation>
    <scope>NUCLEOTIDE SEQUENCE [LARGE SCALE GENOMIC DNA]</scope>
    <source>
        <tissue evidence="1">Muscle</tissue>
    </source>
</reference>
<evidence type="ECO:0000313" key="2">
    <source>
        <dbReference type="Proteomes" id="UP000324222"/>
    </source>
</evidence>
<evidence type="ECO:0000313" key="1">
    <source>
        <dbReference type="EMBL" id="MPC63412.1"/>
    </source>
</evidence>
<proteinExistence type="predicted"/>
<organism evidence="1 2">
    <name type="scientific">Portunus trituberculatus</name>
    <name type="common">Swimming crab</name>
    <name type="synonym">Neptunus trituberculatus</name>
    <dbReference type="NCBI Taxonomy" id="210409"/>
    <lineage>
        <taxon>Eukaryota</taxon>
        <taxon>Metazoa</taxon>
        <taxon>Ecdysozoa</taxon>
        <taxon>Arthropoda</taxon>
        <taxon>Crustacea</taxon>
        <taxon>Multicrustacea</taxon>
        <taxon>Malacostraca</taxon>
        <taxon>Eumalacostraca</taxon>
        <taxon>Eucarida</taxon>
        <taxon>Decapoda</taxon>
        <taxon>Pleocyemata</taxon>
        <taxon>Brachyura</taxon>
        <taxon>Eubrachyura</taxon>
        <taxon>Portunoidea</taxon>
        <taxon>Portunidae</taxon>
        <taxon>Portuninae</taxon>
        <taxon>Portunus</taxon>
    </lineage>
</organism>
<comment type="caution">
    <text evidence="1">The sequence shown here is derived from an EMBL/GenBank/DDBJ whole genome shotgun (WGS) entry which is preliminary data.</text>
</comment>
<gene>
    <name evidence="1" type="ORF">E2C01_057510</name>
</gene>
<name>A0A5B7GX04_PORTR</name>
<dbReference type="AlphaFoldDB" id="A0A5B7GX04"/>
<dbReference type="EMBL" id="VSRR010020769">
    <property type="protein sequence ID" value="MPC63412.1"/>
    <property type="molecule type" value="Genomic_DNA"/>
</dbReference>
<dbReference type="Proteomes" id="UP000324222">
    <property type="component" value="Unassembled WGS sequence"/>
</dbReference>
<protein>
    <submittedName>
        <fullName evidence="1">Uncharacterized protein</fullName>
    </submittedName>
</protein>